<evidence type="ECO:0000256" key="3">
    <source>
        <dbReference type="ARBA" id="ARBA00022833"/>
    </source>
</evidence>
<evidence type="ECO:0000256" key="6">
    <source>
        <dbReference type="SAM" id="Phobius"/>
    </source>
</evidence>
<evidence type="ECO:0000313" key="8">
    <source>
        <dbReference type="EMBL" id="GER29582.1"/>
    </source>
</evidence>
<dbReference type="PANTHER" id="PTHR33248">
    <property type="entry name" value="ZINC ION-BINDING PROTEIN"/>
    <property type="match status" value="1"/>
</dbReference>
<dbReference type="Proteomes" id="UP000325081">
    <property type="component" value="Unassembled WGS sequence"/>
</dbReference>
<dbReference type="GO" id="GO:0008270">
    <property type="term" value="F:zinc ion binding"/>
    <property type="evidence" value="ECO:0007669"/>
    <property type="project" value="UniProtKB-KW"/>
</dbReference>
<evidence type="ECO:0000256" key="5">
    <source>
        <dbReference type="SAM" id="Coils"/>
    </source>
</evidence>
<protein>
    <submittedName>
        <fullName evidence="8">GRF zinc finger containing protein</fullName>
    </submittedName>
</protein>
<dbReference type="PROSITE" id="PS51999">
    <property type="entry name" value="ZF_GRF"/>
    <property type="match status" value="1"/>
</dbReference>
<evidence type="ECO:0000256" key="1">
    <source>
        <dbReference type="ARBA" id="ARBA00022723"/>
    </source>
</evidence>
<sequence length="215" mass="24090">MSYASRTSPNSQHSASSNIPVRRLCGCLDEADVFTSGTDDNPCRRFYRCPNRKVKDCGLFDRLDPALPEFQRTCFIRLKAEKKALEEKLPAMEKQHNDRSGVKEVSLSSLEELENKVAGLEVDGHKNAEVLMVLENKVAGLEVDGHKNAEALMVLENKVTGLEVDGHKNAEVLLVLEKTLTQVKNLERKMYVLMIGFIVVVMVVVMVFGRNGYVH</sequence>
<evidence type="ECO:0000313" key="9">
    <source>
        <dbReference type="Proteomes" id="UP000325081"/>
    </source>
</evidence>
<organism evidence="8 9">
    <name type="scientific">Striga asiatica</name>
    <name type="common">Asiatic witchweed</name>
    <name type="synonym">Buchnera asiatica</name>
    <dbReference type="NCBI Taxonomy" id="4170"/>
    <lineage>
        <taxon>Eukaryota</taxon>
        <taxon>Viridiplantae</taxon>
        <taxon>Streptophyta</taxon>
        <taxon>Embryophyta</taxon>
        <taxon>Tracheophyta</taxon>
        <taxon>Spermatophyta</taxon>
        <taxon>Magnoliopsida</taxon>
        <taxon>eudicotyledons</taxon>
        <taxon>Gunneridae</taxon>
        <taxon>Pentapetalae</taxon>
        <taxon>asterids</taxon>
        <taxon>lamiids</taxon>
        <taxon>Lamiales</taxon>
        <taxon>Orobanchaceae</taxon>
        <taxon>Buchnereae</taxon>
        <taxon>Striga</taxon>
    </lineage>
</organism>
<keyword evidence="9" id="KW-1185">Reference proteome</keyword>
<evidence type="ECO:0000259" key="7">
    <source>
        <dbReference type="PROSITE" id="PS51999"/>
    </source>
</evidence>
<keyword evidence="6" id="KW-0812">Transmembrane</keyword>
<keyword evidence="3" id="KW-0862">Zinc</keyword>
<gene>
    <name evidence="8" type="ORF">STAS_05456</name>
</gene>
<keyword evidence="5" id="KW-0175">Coiled coil</keyword>
<dbReference type="OrthoDB" id="914143at2759"/>
<feature type="domain" description="GRF-type" evidence="7">
    <location>
        <begin position="25"/>
        <end position="66"/>
    </location>
</feature>
<keyword evidence="1" id="KW-0479">Metal-binding</keyword>
<evidence type="ECO:0000256" key="4">
    <source>
        <dbReference type="PROSITE-ProRule" id="PRU01343"/>
    </source>
</evidence>
<dbReference type="AlphaFoldDB" id="A0A5A7PA72"/>
<dbReference type="EMBL" id="BKCP01004002">
    <property type="protein sequence ID" value="GER29582.1"/>
    <property type="molecule type" value="Genomic_DNA"/>
</dbReference>
<name>A0A5A7PA72_STRAF</name>
<accession>A0A5A7PA72</accession>
<dbReference type="InterPro" id="IPR010666">
    <property type="entry name" value="Znf_GRF"/>
</dbReference>
<evidence type="ECO:0000256" key="2">
    <source>
        <dbReference type="ARBA" id="ARBA00022771"/>
    </source>
</evidence>
<feature type="transmembrane region" description="Helical" evidence="6">
    <location>
        <begin position="190"/>
        <end position="209"/>
    </location>
</feature>
<keyword evidence="2 4" id="KW-0863">Zinc-finger</keyword>
<feature type="coiled-coil region" evidence="5">
    <location>
        <begin position="75"/>
        <end position="123"/>
    </location>
</feature>
<comment type="caution">
    <text evidence="8">The sequence shown here is derived from an EMBL/GenBank/DDBJ whole genome shotgun (WGS) entry which is preliminary data.</text>
</comment>
<keyword evidence="6" id="KW-1133">Transmembrane helix</keyword>
<proteinExistence type="predicted"/>
<reference evidence="9" key="1">
    <citation type="journal article" date="2019" name="Curr. Biol.">
        <title>Genome Sequence of Striga asiatica Provides Insight into the Evolution of Plant Parasitism.</title>
        <authorList>
            <person name="Yoshida S."/>
            <person name="Kim S."/>
            <person name="Wafula E.K."/>
            <person name="Tanskanen J."/>
            <person name="Kim Y.M."/>
            <person name="Honaas L."/>
            <person name="Yang Z."/>
            <person name="Spallek T."/>
            <person name="Conn C.E."/>
            <person name="Ichihashi Y."/>
            <person name="Cheong K."/>
            <person name="Cui S."/>
            <person name="Der J.P."/>
            <person name="Gundlach H."/>
            <person name="Jiao Y."/>
            <person name="Hori C."/>
            <person name="Ishida J.K."/>
            <person name="Kasahara H."/>
            <person name="Kiba T."/>
            <person name="Kim M.S."/>
            <person name="Koo N."/>
            <person name="Laohavisit A."/>
            <person name="Lee Y.H."/>
            <person name="Lumba S."/>
            <person name="McCourt P."/>
            <person name="Mortimer J.C."/>
            <person name="Mutuku J.M."/>
            <person name="Nomura T."/>
            <person name="Sasaki-Sekimoto Y."/>
            <person name="Seto Y."/>
            <person name="Wang Y."/>
            <person name="Wakatake T."/>
            <person name="Sakakibara H."/>
            <person name="Demura T."/>
            <person name="Yamaguchi S."/>
            <person name="Yoneyama K."/>
            <person name="Manabe R.I."/>
            <person name="Nelson D.C."/>
            <person name="Schulman A.H."/>
            <person name="Timko M.P."/>
            <person name="dePamphilis C.W."/>
            <person name="Choi D."/>
            <person name="Shirasu K."/>
        </authorList>
    </citation>
    <scope>NUCLEOTIDE SEQUENCE [LARGE SCALE GENOMIC DNA]</scope>
    <source>
        <strain evidence="9">cv. UVA1</strain>
    </source>
</reference>
<dbReference type="Pfam" id="PF06839">
    <property type="entry name" value="Zn_ribbon_GRF"/>
    <property type="match status" value="1"/>
</dbReference>
<keyword evidence="6" id="KW-0472">Membrane</keyword>